<dbReference type="InterPro" id="IPR022409">
    <property type="entry name" value="PKD/Chitinase_dom"/>
</dbReference>
<dbReference type="PROSITE" id="PS50093">
    <property type="entry name" value="PKD"/>
    <property type="match status" value="1"/>
</dbReference>
<sequence>MFSGNKLISPNQFLAIIIFFLISGCKKKDSPVPLPVTASFLVSDSITVTNDTIQFTNNSRGVPQLLKWIFEGGSPSSSKEENPKVTYTKTDRYTVKLVAARGELSDVIIKKRYINVLQPLSGMIAHYKIDNSFRDETGNHGLLVNADWYYPKLVDNRFGNRYSAVDFSKKYTSVFFEKCEEMNNLESLSFSCWLKIDSLIDKYRFNRHIISSQVYNDDRRLYDNGFVIGLSNTGVYMSIGHQFNSFGTTFIFNEWVHLVCTYRNEGAIASIYINGNLANSRELSYGSLALYSTNPRVTIGYSDRNFDGILDDLRIFNRAINQYEVDSLYNSK</sequence>
<dbReference type="SUPFAM" id="SSF49299">
    <property type="entry name" value="PKD domain"/>
    <property type="match status" value="1"/>
</dbReference>
<dbReference type="GO" id="GO:0004553">
    <property type="term" value="F:hydrolase activity, hydrolyzing O-glycosyl compounds"/>
    <property type="evidence" value="ECO:0007669"/>
    <property type="project" value="UniProtKB-ARBA"/>
</dbReference>
<dbReference type="Pfam" id="PF13385">
    <property type="entry name" value="Laminin_G_3"/>
    <property type="match status" value="1"/>
</dbReference>
<gene>
    <name evidence="2" type="ORF">JL102_14095</name>
</gene>
<dbReference type="RefSeq" id="WP_202245057.1">
    <property type="nucleotide sequence ID" value="NZ_JAESIY010000007.1"/>
</dbReference>
<accession>A0A937FAH4</accession>
<reference evidence="2" key="1">
    <citation type="submission" date="2021-01" db="EMBL/GenBank/DDBJ databases">
        <title>Fulvivirga kasyanovii gen. nov., sp nov., a novel member of the phylum Bacteroidetes isolated from seawater in a mussel farm.</title>
        <authorList>
            <person name="Zhao L.-H."/>
            <person name="Wang Z.-J."/>
        </authorList>
    </citation>
    <scope>NUCLEOTIDE SEQUENCE</scope>
    <source>
        <strain evidence="2">2943</strain>
    </source>
</reference>
<dbReference type="InterPro" id="IPR000601">
    <property type="entry name" value="PKD_dom"/>
</dbReference>
<dbReference type="CDD" id="cd00146">
    <property type="entry name" value="PKD"/>
    <property type="match status" value="1"/>
</dbReference>
<dbReference type="SMART" id="SM00089">
    <property type="entry name" value="PKD"/>
    <property type="match status" value="1"/>
</dbReference>
<evidence type="ECO:0000313" key="3">
    <source>
        <dbReference type="Proteomes" id="UP000659388"/>
    </source>
</evidence>
<protein>
    <recommendedName>
        <fullName evidence="1">PKD domain-containing protein</fullName>
    </recommendedName>
</protein>
<dbReference type="SUPFAM" id="SSF49899">
    <property type="entry name" value="Concanavalin A-like lectins/glucanases"/>
    <property type="match status" value="1"/>
</dbReference>
<dbReference type="EMBL" id="JAESIY010000007">
    <property type="protein sequence ID" value="MBL3657274.1"/>
    <property type="molecule type" value="Genomic_DNA"/>
</dbReference>
<proteinExistence type="predicted"/>
<organism evidence="2 3">
    <name type="scientific">Fulvivirga sediminis</name>
    <dbReference type="NCBI Taxonomy" id="2803949"/>
    <lineage>
        <taxon>Bacteria</taxon>
        <taxon>Pseudomonadati</taxon>
        <taxon>Bacteroidota</taxon>
        <taxon>Cytophagia</taxon>
        <taxon>Cytophagales</taxon>
        <taxon>Fulvivirgaceae</taxon>
        <taxon>Fulvivirga</taxon>
    </lineage>
</organism>
<dbReference type="Gene3D" id="2.60.120.200">
    <property type="match status" value="1"/>
</dbReference>
<comment type="caution">
    <text evidence="2">The sequence shown here is derived from an EMBL/GenBank/DDBJ whole genome shotgun (WGS) entry which is preliminary data.</text>
</comment>
<dbReference type="AlphaFoldDB" id="A0A937FAH4"/>
<dbReference type="Gene3D" id="2.60.40.10">
    <property type="entry name" value="Immunoglobulins"/>
    <property type="match status" value="1"/>
</dbReference>
<dbReference type="PROSITE" id="PS51257">
    <property type="entry name" value="PROKAR_LIPOPROTEIN"/>
    <property type="match status" value="1"/>
</dbReference>
<name>A0A937FAH4_9BACT</name>
<evidence type="ECO:0000259" key="1">
    <source>
        <dbReference type="PROSITE" id="PS50093"/>
    </source>
</evidence>
<dbReference type="InterPro" id="IPR013320">
    <property type="entry name" value="ConA-like_dom_sf"/>
</dbReference>
<feature type="domain" description="PKD" evidence="1">
    <location>
        <begin position="36"/>
        <end position="100"/>
    </location>
</feature>
<dbReference type="GO" id="GO:0005975">
    <property type="term" value="P:carbohydrate metabolic process"/>
    <property type="evidence" value="ECO:0007669"/>
    <property type="project" value="UniProtKB-ARBA"/>
</dbReference>
<dbReference type="Proteomes" id="UP000659388">
    <property type="component" value="Unassembled WGS sequence"/>
</dbReference>
<dbReference type="InterPro" id="IPR013783">
    <property type="entry name" value="Ig-like_fold"/>
</dbReference>
<dbReference type="InterPro" id="IPR035986">
    <property type="entry name" value="PKD_dom_sf"/>
</dbReference>
<keyword evidence="3" id="KW-1185">Reference proteome</keyword>
<evidence type="ECO:0000313" key="2">
    <source>
        <dbReference type="EMBL" id="MBL3657274.1"/>
    </source>
</evidence>